<dbReference type="EMBL" id="CP035492">
    <property type="protein sequence ID" value="QAY66645.1"/>
    <property type="molecule type" value="Genomic_DNA"/>
</dbReference>
<keyword evidence="1 2" id="KW-0378">Hydrolase</keyword>
<dbReference type="SUPFAM" id="SSF88713">
    <property type="entry name" value="Glycoside hydrolase/deacetylase"/>
    <property type="match status" value="1"/>
</dbReference>
<evidence type="ECO:0000313" key="3">
    <source>
        <dbReference type="Proteomes" id="UP000293568"/>
    </source>
</evidence>
<name>A0A4P6EVR1_9BACL</name>
<dbReference type="RefSeq" id="WP_129440430.1">
    <property type="nucleotide sequence ID" value="NZ_CP035492.1"/>
</dbReference>
<accession>A0A4P6EVR1</accession>
<protein>
    <recommendedName>
        <fullName evidence="1">5-oxoprolinase subunit A</fullName>
        <shortName evidence="1">5-OPase subunit A</shortName>
        <ecNumber evidence="1">3.5.2.9</ecNumber>
    </recommendedName>
    <alternativeName>
        <fullName evidence="1">5-oxoprolinase (ATP-hydrolyzing) subunit A</fullName>
    </alternativeName>
</protein>
<comment type="function">
    <text evidence="1">Catalyzes the cleavage of 5-oxoproline to form L-glutamate coupled to the hydrolysis of ATP to ADP and inorganic phosphate.</text>
</comment>
<sequence>MRKIPSNALTVDLNCDFGEGYSLYRFGQEDELLAVVTSVNIACGFHAGDPHTMRETAAKAAAAGAAIGAHPGLPDRLGFGRRAMAVTPQEVYDFTLYQLGALQAIVKAEGGRLRHVKPHGALYHMAGADEAIAEAVVKASLAIDAQLMMYGQSGSLLLDAASRLGMAAVSEVFADRAYEADGSLAPRSKPGATLTDPEQAAKQAVSLAADGFAYTAGGGRAAVQADTICLHGDGPHAAVFARHIKLALEAEGILLAPPQFLQSKGE</sequence>
<comment type="catalytic activity">
    <reaction evidence="1">
        <text>5-oxo-L-proline + ATP + 2 H2O = L-glutamate + ADP + phosphate + H(+)</text>
        <dbReference type="Rhea" id="RHEA:10348"/>
        <dbReference type="ChEBI" id="CHEBI:15377"/>
        <dbReference type="ChEBI" id="CHEBI:15378"/>
        <dbReference type="ChEBI" id="CHEBI:29985"/>
        <dbReference type="ChEBI" id="CHEBI:30616"/>
        <dbReference type="ChEBI" id="CHEBI:43474"/>
        <dbReference type="ChEBI" id="CHEBI:58402"/>
        <dbReference type="ChEBI" id="CHEBI:456216"/>
        <dbReference type="EC" id="3.5.2.9"/>
    </reaction>
</comment>
<dbReference type="GO" id="GO:0017168">
    <property type="term" value="F:5-oxoprolinase (ATP-hydrolyzing) activity"/>
    <property type="evidence" value="ECO:0007669"/>
    <property type="project" value="UniProtKB-UniRule"/>
</dbReference>
<gene>
    <name evidence="1 2" type="primary">pxpA</name>
    <name evidence="2" type="ORF">ET464_09745</name>
</gene>
<evidence type="ECO:0000256" key="1">
    <source>
        <dbReference type="HAMAP-Rule" id="MF_00691"/>
    </source>
</evidence>
<dbReference type="GO" id="GO:0005524">
    <property type="term" value="F:ATP binding"/>
    <property type="evidence" value="ECO:0007669"/>
    <property type="project" value="UniProtKB-UniRule"/>
</dbReference>
<dbReference type="InterPro" id="IPR011330">
    <property type="entry name" value="Glyco_hydro/deAcase_b/a-brl"/>
</dbReference>
<dbReference type="HAMAP" id="MF_00691">
    <property type="entry name" value="PxpA"/>
    <property type="match status" value="1"/>
</dbReference>
<dbReference type="PANTHER" id="PTHR30292:SF0">
    <property type="entry name" value="5-OXOPROLINASE SUBUNIT A"/>
    <property type="match status" value="1"/>
</dbReference>
<dbReference type="NCBIfam" id="NF003816">
    <property type="entry name" value="PRK05406.1-5"/>
    <property type="match status" value="1"/>
</dbReference>
<keyword evidence="1" id="KW-0547">Nucleotide-binding</keyword>
<dbReference type="InterPro" id="IPR005501">
    <property type="entry name" value="LamB/YcsF/PxpA-like"/>
</dbReference>
<dbReference type="PANTHER" id="PTHR30292">
    <property type="entry name" value="UNCHARACTERIZED PROTEIN YBGL-RELATED"/>
    <property type="match status" value="1"/>
</dbReference>
<dbReference type="AlphaFoldDB" id="A0A4P6EVR1"/>
<dbReference type="Pfam" id="PF03746">
    <property type="entry name" value="LamB_YcsF"/>
    <property type="match status" value="1"/>
</dbReference>
<dbReference type="GO" id="GO:0005975">
    <property type="term" value="P:carbohydrate metabolic process"/>
    <property type="evidence" value="ECO:0007669"/>
    <property type="project" value="InterPro"/>
</dbReference>
<dbReference type="CDD" id="cd10787">
    <property type="entry name" value="LamB_YcsF_like"/>
    <property type="match status" value="1"/>
</dbReference>
<dbReference type="EC" id="3.5.2.9" evidence="1"/>
<organism evidence="2 3">
    <name type="scientific">Paenibacillus protaetiae</name>
    <dbReference type="NCBI Taxonomy" id="2509456"/>
    <lineage>
        <taxon>Bacteria</taxon>
        <taxon>Bacillati</taxon>
        <taxon>Bacillota</taxon>
        <taxon>Bacilli</taxon>
        <taxon>Bacillales</taxon>
        <taxon>Paenibacillaceae</taxon>
        <taxon>Paenibacillus</taxon>
    </lineage>
</organism>
<dbReference type="KEGG" id="pprt:ET464_09745"/>
<comment type="subunit">
    <text evidence="1">Forms a complex composed of PxpA, PxpB and PxpC.</text>
</comment>
<reference evidence="2 3" key="1">
    <citation type="submission" date="2019-01" db="EMBL/GenBank/DDBJ databases">
        <title>Genome sequencing of strain FW100M-2.</title>
        <authorList>
            <person name="Heo J."/>
            <person name="Kim S.-J."/>
            <person name="Kim J.-S."/>
            <person name="Hong S.-B."/>
            <person name="Kwon S.-W."/>
        </authorList>
    </citation>
    <scope>NUCLEOTIDE SEQUENCE [LARGE SCALE GENOMIC DNA]</scope>
    <source>
        <strain evidence="2 3">FW100M-2</strain>
    </source>
</reference>
<keyword evidence="1" id="KW-0067">ATP-binding</keyword>
<keyword evidence="3" id="KW-1185">Reference proteome</keyword>
<dbReference type="NCBIfam" id="NF003814">
    <property type="entry name" value="PRK05406.1-3"/>
    <property type="match status" value="1"/>
</dbReference>
<proteinExistence type="inferred from homology"/>
<dbReference type="Gene3D" id="3.20.20.370">
    <property type="entry name" value="Glycoside hydrolase/deacetylase"/>
    <property type="match status" value="1"/>
</dbReference>
<comment type="similarity">
    <text evidence="1">Belongs to the LamB/PxpA family.</text>
</comment>
<evidence type="ECO:0000313" key="2">
    <source>
        <dbReference type="EMBL" id="QAY66645.1"/>
    </source>
</evidence>
<dbReference type="Proteomes" id="UP000293568">
    <property type="component" value="Chromosome"/>
</dbReference>
<dbReference type="OrthoDB" id="9773478at2"/>